<evidence type="ECO:0000313" key="6">
    <source>
        <dbReference type="Proteomes" id="UP000198864"/>
    </source>
</evidence>
<dbReference type="EMBL" id="PYAG01000018">
    <property type="protein sequence ID" value="RAO32210.1"/>
    <property type="molecule type" value="Genomic_DNA"/>
</dbReference>
<reference evidence="3 7" key="3">
    <citation type="submission" date="2018-03" db="EMBL/GenBank/DDBJ databases">
        <title>Genomic framework for the identification of Micromonospora saelicesensis and Micromonospora noduli.</title>
        <authorList>
            <person name="Riesco R."/>
            <person name="Trujillo M.E."/>
        </authorList>
    </citation>
    <scope>NUCLEOTIDE SEQUENCE [LARGE SCALE GENOMIC DNA]</scope>
    <source>
        <strain evidence="3 7">GAR05</strain>
    </source>
</reference>
<dbReference type="Proteomes" id="UP000249419">
    <property type="component" value="Unassembled WGS sequence"/>
</dbReference>
<organism evidence="5 6">
    <name type="scientific">Micromonospora saelicesensis</name>
    <dbReference type="NCBI Taxonomy" id="285676"/>
    <lineage>
        <taxon>Bacteria</taxon>
        <taxon>Bacillati</taxon>
        <taxon>Actinomycetota</taxon>
        <taxon>Actinomycetes</taxon>
        <taxon>Micromonosporales</taxon>
        <taxon>Micromonosporaceae</taxon>
        <taxon>Micromonospora</taxon>
    </lineage>
</organism>
<name>A0A1C4ZKF3_9ACTN</name>
<reference evidence="4 8" key="2">
    <citation type="submission" date="2018-03" db="EMBL/GenBank/DDBJ databases">
        <title>Defining the species Micromonospora saelicesensis and Micromonospora noduli under the framework of genomics.</title>
        <authorList>
            <person name="Riesco R."/>
            <person name="Trujillo M.E."/>
        </authorList>
    </citation>
    <scope>NUCLEOTIDE SEQUENCE [LARGE SCALE GENOMIC DNA]</scope>
    <source>
        <strain evidence="4 8">PSN13</strain>
    </source>
</reference>
<keyword evidence="2" id="KW-0812">Transmembrane</keyword>
<protein>
    <submittedName>
        <fullName evidence="5">Uncharacterized protein</fullName>
    </submittedName>
</protein>
<evidence type="ECO:0000313" key="4">
    <source>
        <dbReference type="EMBL" id="RAO32210.1"/>
    </source>
</evidence>
<reference evidence="5 6" key="1">
    <citation type="submission" date="2016-06" db="EMBL/GenBank/DDBJ databases">
        <authorList>
            <person name="Kjaerup R.B."/>
            <person name="Dalgaard T.S."/>
            <person name="Juul-Madsen H.R."/>
        </authorList>
    </citation>
    <scope>NUCLEOTIDE SEQUENCE [LARGE SCALE GENOMIC DNA]</scope>
    <source>
        <strain evidence="5 6">DSM 44871</strain>
    </source>
</reference>
<dbReference type="Proteomes" id="UP000249334">
    <property type="component" value="Unassembled WGS sequence"/>
</dbReference>
<proteinExistence type="predicted"/>
<evidence type="ECO:0000256" key="2">
    <source>
        <dbReference type="SAM" id="Phobius"/>
    </source>
</evidence>
<feature type="transmembrane region" description="Helical" evidence="2">
    <location>
        <begin position="45"/>
        <end position="64"/>
    </location>
</feature>
<dbReference type="Proteomes" id="UP000198864">
    <property type="component" value="Unassembled WGS sequence"/>
</dbReference>
<dbReference type="STRING" id="285676.GA0070561_5468"/>
<sequence length="66" mass="6890">MTSFARVTGMPENYTDPSGNTEAFRAFNQTPETAAPTEAPSRLPLIIGAAVVVVVLVALVAWLATG</sequence>
<evidence type="ECO:0000313" key="5">
    <source>
        <dbReference type="EMBL" id="SCF33264.1"/>
    </source>
</evidence>
<feature type="region of interest" description="Disordered" evidence="1">
    <location>
        <begin position="1"/>
        <end position="23"/>
    </location>
</feature>
<gene>
    <name evidence="5" type="ORF">GA0070561_5468</name>
    <name evidence="3" type="ORF">GAR05_00995</name>
    <name evidence="4" type="ORF">PSN13_03902</name>
</gene>
<evidence type="ECO:0000313" key="3">
    <source>
        <dbReference type="EMBL" id="RAO03417.1"/>
    </source>
</evidence>
<keyword evidence="2" id="KW-1133">Transmembrane helix</keyword>
<dbReference type="EMBL" id="FMCR01000006">
    <property type="protein sequence ID" value="SCF33264.1"/>
    <property type="molecule type" value="Genomic_DNA"/>
</dbReference>
<dbReference type="AlphaFoldDB" id="A0A1C4ZKF3"/>
<dbReference type="EMBL" id="PXXW01000009">
    <property type="protein sequence ID" value="RAO03417.1"/>
    <property type="molecule type" value="Genomic_DNA"/>
</dbReference>
<keyword evidence="7" id="KW-1185">Reference proteome</keyword>
<evidence type="ECO:0000313" key="8">
    <source>
        <dbReference type="Proteomes" id="UP000249419"/>
    </source>
</evidence>
<evidence type="ECO:0000313" key="7">
    <source>
        <dbReference type="Proteomes" id="UP000249334"/>
    </source>
</evidence>
<keyword evidence="2" id="KW-0472">Membrane</keyword>
<accession>A0A1C4ZKF3</accession>
<evidence type="ECO:0000256" key="1">
    <source>
        <dbReference type="SAM" id="MobiDB-lite"/>
    </source>
</evidence>